<organism evidence="6 7">
    <name type="scientific">Streptomyces sannanensis</name>
    <dbReference type="NCBI Taxonomy" id="285536"/>
    <lineage>
        <taxon>Bacteria</taxon>
        <taxon>Bacillati</taxon>
        <taxon>Actinomycetota</taxon>
        <taxon>Actinomycetes</taxon>
        <taxon>Kitasatosporales</taxon>
        <taxon>Streptomycetaceae</taxon>
        <taxon>Streptomyces</taxon>
    </lineage>
</organism>
<dbReference type="InterPro" id="IPR011251">
    <property type="entry name" value="Luciferase-like_dom"/>
</dbReference>
<evidence type="ECO:0000256" key="3">
    <source>
        <dbReference type="ARBA" id="ARBA00023002"/>
    </source>
</evidence>
<dbReference type="NCBIfam" id="TIGR03560">
    <property type="entry name" value="F420_Rv1855c"/>
    <property type="match status" value="1"/>
</dbReference>
<keyword evidence="4" id="KW-0503">Monooxygenase</keyword>
<reference evidence="7" key="1">
    <citation type="journal article" date="2019" name="Int. J. Syst. Evol. Microbiol.">
        <title>The Global Catalogue of Microorganisms (GCM) 10K type strain sequencing project: providing services to taxonomists for standard genome sequencing and annotation.</title>
        <authorList>
            <consortium name="The Broad Institute Genomics Platform"/>
            <consortium name="The Broad Institute Genome Sequencing Center for Infectious Disease"/>
            <person name="Wu L."/>
            <person name="Ma J."/>
        </authorList>
    </citation>
    <scope>NUCLEOTIDE SEQUENCE [LARGE SCALE GENOMIC DNA]</scope>
    <source>
        <strain evidence="7">JCM 9651</strain>
    </source>
</reference>
<evidence type="ECO:0000256" key="4">
    <source>
        <dbReference type="ARBA" id="ARBA00023033"/>
    </source>
</evidence>
<evidence type="ECO:0000259" key="5">
    <source>
        <dbReference type="Pfam" id="PF00296"/>
    </source>
</evidence>
<dbReference type="InterPro" id="IPR050172">
    <property type="entry name" value="SsuD_RutA_monooxygenase"/>
</dbReference>
<keyword evidence="2" id="KW-0288">FMN</keyword>
<comment type="caution">
    <text evidence="6">The sequence shown here is derived from an EMBL/GenBank/DDBJ whole genome shotgun (WGS) entry which is preliminary data.</text>
</comment>
<evidence type="ECO:0000256" key="1">
    <source>
        <dbReference type="ARBA" id="ARBA00022630"/>
    </source>
</evidence>
<dbReference type="InterPro" id="IPR019952">
    <property type="entry name" value="F420_OxRdatse_Rv1855c_pred"/>
</dbReference>
<proteinExistence type="predicted"/>
<sequence>MTVRICVFTEPHRGADYDDQLRFVRLVEAGGFEGFFRADHYQAMGADPGLPGPTDAWLTLGALARETSRIRLGTLVTSATFRLPGPLAVMVAQVDRMSGGRVELGIGAGWYEREHTSYGIPFPAIGERFERLEEQLAVITGLWRTPVGESFSHRGDHYRLVDAPALPKPVQVPGPPIIVGGRGRKRTPALAARYADEFNMPFKSVAETAQAYQRVAEACDRTGRADAGRPPLVLSAGVVVAIGRTDAEAQRRAAPLHVKSALPPEDPVVGSPAQLVERLGEFAAIGASRLHLRLTDFTDLDHLELIASEVLPQLADVKPGAPCACRKPHPPGEERLASLCVSPGCPNRERERESAF</sequence>
<dbReference type="InterPro" id="IPR036661">
    <property type="entry name" value="Luciferase-like_sf"/>
</dbReference>
<dbReference type="Gene3D" id="3.20.20.30">
    <property type="entry name" value="Luciferase-like domain"/>
    <property type="match status" value="1"/>
</dbReference>
<evidence type="ECO:0000256" key="2">
    <source>
        <dbReference type="ARBA" id="ARBA00022643"/>
    </source>
</evidence>
<accession>A0ABP6SLG5</accession>
<feature type="domain" description="Luciferase-like" evidence="5">
    <location>
        <begin position="6"/>
        <end position="256"/>
    </location>
</feature>
<dbReference type="Proteomes" id="UP001499990">
    <property type="component" value="Unassembled WGS sequence"/>
</dbReference>
<dbReference type="PANTHER" id="PTHR42847:SF4">
    <property type="entry name" value="ALKANESULFONATE MONOOXYGENASE-RELATED"/>
    <property type="match status" value="1"/>
</dbReference>
<keyword evidence="1" id="KW-0285">Flavoprotein</keyword>
<dbReference type="EMBL" id="BAAAYL010000001">
    <property type="protein sequence ID" value="GAA3379522.1"/>
    <property type="molecule type" value="Genomic_DNA"/>
</dbReference>
<keyword evidence="3" id="KW-0560">Oxidoreductase</keyword>
<dbReference type="SUPFAM" id="SSF51679">
    <property type="entry name" value="Bacterial luciferase-like"/>
    <property type="match status" value="1"/>
</dbReference>
<keyword evidence="7" id="KW-1185">Reference proteome</keyword>
<dbReference type="Pfam" id="PF00296">
    <property type="entry name" value="Bac_luciferase"/>
    <property type="match status" value="1"/>
</dbReference>
<evidence type="ECO:0000313" key="6">
    <source>
        <dbReference type="EMBL" id="GAA3379522.1"/>
    </source>
</evidence>
<dbReference type="PANTHER" id="PTHR42847">
    <property type="entry name" value="ALKANESULFONATE MONOOXYGENASE"/>
    <property type="match status" value="1"/>
</dbReference>
<gene>
    <name evidence="6" type="ORF">GCM10020367_63410</name>
</gene>
<evidence type="ECO:0000313" key="7">
    <source>
        <dbReference type="Proteomes" id="UP001499990"/>
    </source>
</evidence>
<name>A0ABP6SLG5_9ACTN</name>
<protein>
    <submittedName>
        <fullName evidence="6">LLM class F420-dependent oxidoreductase</fullName>
    </submittedName>
</protein>